<organism evidence="2 3">
    <name type="scientific">Mucuna pruriens</name>
    <name type="common">Velvet bean</name>
    <name type="synonym">Dolichos pruriens</name>
    <dbReference type="NCBI Taxonomy" id="157652"/>
    <lineage>
        <taxon>Eukaryota</taxon>
        <taxon>Viridiplantae</taxon>
        <taxon>Streptophyta</taxon>
        <taxon>Embryophyta</taxon>
        <taxon>Tracheophyta</taxon>
        <taxon>Spermatophyta</taxon>
        <taxon>Magnoliopsida</taxon>
        <taxon>eudicotyledons</taxon>
        <taxon>Gunneridae</taxon>
        <taxon>Pentapetalae</taxon>
        <taxon>rosids</taxon>
        <taxon>fabids</taxon>
        <taxon>Fabales</taxon>
        <taxon>Fabaceae</taxon>
        <taxon>Papilionoideae</taxon>
        <taxon>50 kb inversion clade</taxon>
        <taxon>NPAAA clade</taxon>
        <taxon>indigoferoid/millettioid clade</taxon>
        <taxon>Phaseoleae</taxon>
        <taxon>Mucuna</taxon>
    </lineage>
</organism>
<dbReference type="OrthoDB" id="1723222at2759"/>
<dbReference type="AlphaFoldDB" id="A0A371ENA5"/>
<accession>A0A371ENA5</accession>
<protein>
    <submittedName>
        <fullName evidence="2">Uncharacterized protein</fullName>
    </submittedName>
</protein>
<dbReference type="Proteomes" id="UP000257109">
    <property type="component" value="Unassembled WGS sequence"/>
</dbReference>
<reference evidence="2" key="1">
    <citation type="submission" date="2018-05" db="EMBL/GenBank/DDBJ databases">
        <title>Draft genome of Mucuna pruriens seed.</title>
        <authorList>
            <person name="Nnadi N.E."/>
            <person name="Vos R."/>
            <person name="Hasami M.H."/>
            <person name="Devisetty U.K."/>
            <person name="Aguiy J.C."/>
        </authorList>
    </citation>
    <scope>NUCLEOTIDE SEQUENCE [LARGE SCALE GENOMIC DNA]</scope>
    <source>
        <strain evidence="2">JCA_2017</strain>
    </source>
</reference>
<gene>
    <name evidence="2" type="ORF">CR513_53671</name>
</gene>
<name>A0A371ENA5_MUCPR</name>
<evidence type="ECO:0000256" key="1">
    <source>
        <dbReference type="SAM" id="MobiDB-lite"/>
    </source>
</evidence>
<feature type="compositionally biased region" description="Polar residues" evidence="1">
    <location>
        <begin position="144"/>
        <end position="174"/>
    </location>
</feature>
<feature type="non-terminal residue" evidence="2">
    <location>
        <position position="1"/>
    </location>
</feature>
<dbReference type="EMBL" id="QJKJ01012989">
    <property type="protein sequence ID" value="RDX67456.1"/>
    <property type="molecule type" value="Genomic_DNA"/>
</dbReference>
<comment type="caution">
    <text evidence="2">The sequence shown here is derived from an EMBL/GenBank/DDBJ whole genome shotgun (WGS) entry which is preliminary data.</text>
</comment>
<evidence type="ECO:0000313" key="2">
    <source>
        <dbReference type="EMBL" id="RDX67456.1"/>
    </source>
</evidence>
<sequence length="174" mass="19803">MSPYRIVFGKTCHLLVELEYKAYWVVKHCNLAYDQAGEQRKLQLQELDELRLEAYENSRIYKQKVKKCRRRALSKYGHELALNIEEVISRLLEYLNPRVKECRHCLGQGPTKALRSRGGPRPTPSRPGSISSNSLDSIPMRSSPVASSTSAIQHKGHLSTNMEATSLMEQPSSF</sequence>
<feature type="region of interest" description="Disordered" evidence="1">
    <location>
        <begin position="109"/>
        <end position="174"/>
    </location>
</feature>
<proteinExistence type="predicted"/>
<keyword evidence="3" id="KW-1185">Reference proteome</keyword>
<evidence type="ECO:0000313" key="3">
    <source>
        <dbReference type="Proteomes" id="UP000257109"/>
    </source>
</evidence>
<feature type="compositionally biased region" description="Low complexity" evidence="1">
    <location>
        <begin position="116"/>
        <end position="132"/>
    </location>
</feature>